<protein>
    <submittedName>
        <fullName evidence="3">Unannotated protein</fullName>
    </submittedName>
</protein>
<evidence type="ECO:0000259" key="1">
    <source>
        <dbReference type="Pfam" id="PF03816"/>
    </source>
</evidence>
<dbReference type="AlphaFoldDB" id="A0A6J6SUA6"/>
<sequence>MVLAAAILGATLVGAGVNLLLGRLEGNITAVDVSEQVGSPSQAPAPIAAVDETTGTYAPLNVLLMGSDTRSGKGNGGFGSASKITGQRSDTTILLHVSADRKSAIAVSIPRDTLITLPKCKKDGQSTGGYQGRFNEAIQLGGPGCTLKAVEELSGLELNNFMLVDFGGFKRIVDAIGGVEICVSEAVNDPLSGLVLSKGKHVVQGEEALAFVRARKTLGDGSDTSRIRRQQAFLSSLVRSVLSSGTLLNPATMLSILDAATQSLTADPQLANIQNLQDLALSMKDLKPNNITFVTIPWYPSGDGATILASKKKGAPIWDAIANDTPWPPSGGTGEALLKVQPEMIRVNVLNGTATKGMAKKVAKQLSDQGFRIGDVGNADTSTVTTTTAQYDPRWDVSAKTLIAATDAAGEPIKKSGQTMTLIIGSDFTAVTPVEITDLAEDRTANINTGDENFCAQ</sequence>
<dbReference type="InterPro" id="IPR004474">
    <property type="entry name" value="LytR_CpsA_psr"/>
</dbReference>
<dbReference type="Gene3D" id="3.40.630.190">
    <property type="entry name" value="LCP protein"/>
    <property type="match status" value="1"/>
</dbReference>
<feature type="domain" description="LytR/CpsA/Psr regulator C-terminal" evidence="2">
    <location>
        <begin position="345"/>
        <end position="428"/>
    </location>
</feature>
<gene>
    <name evidence="3" type="ORF">UFOPK2809_00180</name>
</gene>
<evidence type="ECO:0000259" key="2">
    <source>
        <dbReference type="Pfam" id="PF13399"/>
    </source>
</evidence>
<proteinExistence type="predicted"/>
<dbReference type="InterPro" id="IPR027381">
    <property type="entry name" value="LytR/CpsA/Psr_C"/>
</dbReference>
<name>A0A6J6SUA6_9ZZZZ</name>
<dbReference type="PANTHER" id="PTHR33392:SF6">
    <property type="entry name" value="POLYISOPRENYL-TEICHOIC ACID--PEPTIDOGLYCAN TEICHOIC ACID TRANSFERASE TAGU"/>
    <property type="match status" value="1"/>
</dbReference>
<dbReference type="Gene3D" id="3.30.70.2390">
    <property type="match status" value="1"/>
</dbReference>
<dbReference type="NCBIfam" id="TIGR00350">
    <property type="entry name" value="lytR_cpsA_psr"/>
    <property type="match status" value="1"/>
</dbReference>
<reference evidence="3" key="1">
    <citation type="submission" date="2020-05" db="EMBL/GenBank/DDBJ databases">
        <authorList>
            <person name="Chiriac C."/>
            <person name="Salcher M."/>
            <person name="Ghai R."/>
            <person name="Kavagutti S V."/>
        </authorList>
    </citation>
    <scope>NUCLEOTIDE SEQUENCE</scope>
</reference>
<dbReference type="Pfam" id="PF03816">
    <property type="entry name" value="LytR_cpsA_psr"/>
    <property type="match status" value="1"/>
</dbReference>
<dbReference type="Pfam" id="PF13399">
    <property type="entry name" value="LytR_C"/>
    <property type="match status" value="1"/>
</dbReference>
<dbReference type="InterPro" id="IPR050922">
    <property type="entry name" value="LytR/CpsA/Psr_CW_biosynth"/>
</dbReference>
<dbReference type="PANTHER" id="PTHR33392">
    <property type="entry name" value="POLYISOPRENYL-TEICHOIC ACID--PEPTIDOGLYCAN TEICHOIC ACID TRANSFERASE TAGU"/>
    <property type="match status" value="1"/>
</dbReference>
<feature type="domain" description="Cell envelope-related transcriptional attenuator" evidence="1">
    <location>
        <begin position="88"/>
        <end position="241"/>
    </location>
</feature>
<dbReference type="EMBL" id="CAEZZA010000013">
    <property type="protein sequence ID" value="CAB4738330.1"/>
    <property type="molecule type" value="Genomic_DNA"/>
</dbReference>
<evidence type="ECO:0000313" key="3">
    <source>
        <dbReference type="EMBL" id="CAB4738330.1"/>
    </source>
</evidence>
<organism evidence="3">
    <name type="scientific">freshwater metagenome</name>
    <dbReference type="NCBI Taxonomy" id="449393"/>
    <lineage>
        <taxon>unclassified sequences</taxon>
        <taxon>metagenomes</taxon>
        <taxon>ecological metagenomes</taxon>
    </lineage>
</organism>
<accession>A0A6J6SUA6</accession>